<organism evidence="1 2">
    <name type="scientific">Nocardioides vastitatis</name>
    <dbReference type="NCBI Taxonomy" id="2568655"/>
    <lineage>
        <taxon>Bacteria</taxon>
        <taxon>Bacillati</taxon>
        <taxon>Actinomycetota</taxon>
        <taxon>Actinomycetes</taxon>
        <taxon>Propionibacteriales</taxon>
        <taxon>Nocardioidaceae</taxon>
        <taxon>Nocardioides</taxon>
    </lineage>
</organism>
<name>A0ABW0ZQL6_9ACTN</name>
<comment type="caution">
    <text evidence="1">The sequence shown here is derived from an EMBL/GenBank/DDBJ whole genome shotgun (WGS) entry which is preliminary data.</text>
</comment>
<keyword evidence="2" id="KW-1185">Reference proteome</keyword>
<accession>A0ABW0ZQL6</accession>
<sequence length="175" mass="19374">MRFPPLPSRRPALAVAPGERLLAWARVVGGYDRDATEPMVGGTRDALYLPQRIPWEQVASADWDQDESVLRVVEVGPFGEPSPTHVVRLEDAGRFLQLVRERVTASIAVQRHVIVHGRKGVRVLARWAPGRRGELAWFVEYDDGLDPSDPRVHAVVTEALIAARADVGDGRGLDF</sequence>
<evidence type="ECO:0000313" key="2">
    <source>
        <dbReference type="Proteomes" id="UP001596072"/>
    </source>
</evidence>
<reference evidence="2" key="1">
    <citation type="journal article" date="2019" name="Int. J. Syst. Evol. Microbiol.">
        <title>The Global Catalogue of Microorganisms (GCM) 10K type strain sequencing project: providing services to taxonomists for standard genome sequencing and annotation.</title>
        <authorList>
            <consortium name="The Broad Institute Genomics Platform"/>
            <consortium name="The Broad Institute Genome Sequencing Center for Infectious Disease"/>
            <person name="Wu L."/>
            <person name="Ma J."/>
        </authorList>
    </citation>
    <scope>NUCLEOTIDE SEQUENCE [LARGE SCALE GENOMIC DNA]</scope>
    <source>
        <strain evidence="2">YIM 94188</strain>
    </source>
</reference>
<evidence type="ECO:0000313" key="1">
    <source>
        <dbReference type="EMBL" id="MFC5730785.1"/>
    </source>
</evidence>
<gene>
    <name evidence="1" type="ORF">ACFPQB_17820</name>
</gene>
<dbReference type="EMBL" id="JBHSNS010000010">
    <property type="protein sequence ID" value="MFC5730785.1"/>
    <property type="molecule type" value="Genomic_DNA"/>
</dbReference>
<protein>
    <submittedName>
        <fullName evidence="1">Uncharacterized protein</fullName>
    </submittedName>
</protein>
<dbReference type="RefSeq" id="WP_136431898.1">
    <property type="nucleotide sequence ID" value="NZ_JBHSNS010000010.1"/>
</dbReference>
<proteinExistence type="predicted"/>
<dbReference type="Proteomes" id="UP001596072">
    <property type="component" value="Unassembled WGS sequence"/>
</dbReference>